<evidence type="ECO:0000313" key="3">
    <source>
        <dbReference type="Proteomes" id="UP001596058"/>
    </source>
</evidence>
<evidence type="ECO:0000313" key="2">
    <source>
        <dbReference type="EMBL" id="MFC5828633.1"/>
    </source>
</evidence>
<accession>A0ABW1CWF2</accession>
<evidence type="ECO:0000259" key="1">
    <source>
        <dbReference type="SMART" id="SM01022"/>
    </source>
</evidence>
<dbReference type="InterPro" id="IPR015947">
    <property type="entry name" value="PUA-like_sf"/>
</dbReference>
<dbReference type="EMBL" id="JBHSPA010000039">
    <property type="protein sequence ID" value="MFC5828633.1"/>
    <property type="molecule type" value="Genomic_DNA"/>
</dbReference>
<protein>
    <submittedName>
        <fullName evidence="2">ASCH domain-containing protein</fullName>
    </submittedName>
</protein>
<organism evidence="2 3">
    <name type="scientific">Nonomuraea insulae</name>
    <dbReference type="NCBI Taxonomy" id="1616787"/>
    <lineage>
        <taxon>Bacteria</taxon>
        <taxon>Bacillati</taxon>
        <taxon>Actinomycetota</taxon>
        <taxon>Actinomycetes</taxon>
        <taxon>Streptosporangiales</taxon>
        <taxon>Streptosporangiaceae</taxon>
        <taxon>Nonomuraea</taxon>
    </lineage>
</organism>
<keyword evidence="3" id="KW-1185">Reference proteome</keyword>
<gene>
    <name evidence="2" type="ORF">ACFPZ3_32595</name>
</gene>
<name>A0ABW1CWF2_9ACTN</name>
<dbReference type="RefSeq" id="WP_379518138.1">
    <property type="nucleotide sequence ID" value="NZ_JBHSPA010000039.1"/>
</dbReference>
<dbReference type="InterPro" id="IPR007374">
    <property type="entry name" value="ASCH_domain"/>
</dbReference>
<dbReference type="Gene3D" id="2.30.130.30">
    <property type="entry name" value="Hypothetical protein"/>
    <property type="match status" value="1"/>
</dbReference>
<dbReference type="SUPFAM" id="SSF88697">
    <property type="entry name" value="PUA domain-like"/>
    <property type="match status" value="1"/>
</dbReference>
<dbReference type="Pfam" id="PF04266">
    <property type="entry name" value="ASCH"/>
    <property type="match status" value="1"/>
</dbReference>
<dbReference type="SMART" id="SM01022">
    <property type="entry name" value="ASCH"/>
    <property type="match status" value="1"/>
</dbReference>
<reference evidence="3" key="1">
    <citation type="journal article" date="2019" name="Int. J. Syst. Evol. Microbiol.">
        <title>The Global Catalogue of Microorganisms (GCM) 10K type strain sequencing project: providing services to taxonomists for standard genome sequencing and annotation.</title>
        <authorList>
            <consortium name="The Broad Institute Genomics Platform"/>
            <consortium name="The Broad Institute Genome Sequencing Center for Infectious Disease"/>
            <person name="Wu L."/>
            <person name="Ma J."/>
        </authorList>
    </citation>
    <scope>NUCLEOTIDE SEQUENCE [LARGE SCALE GENOMIC DNA]</scope>
    <source>
        <strain evidence="3">CCUG 53903</strain>
    </source>
</reference>
<comment type="caution">
    <text evidence="2">The sequence shown here is derived from an EMBL/GenBank/DDBJ whole genome shotgun (WGS) entry which is preliminary data.</text>
</comment>
<proteinExistence type="predicted"/>
<dbReference type="Proteomes" id="UP001596058">
    <property type="component" value="Unassembled WGS sequence"/>
</dbReference>
<feature type="domain" description="ASCH" evidence="1">
    <location>
        <begin position="13"/>
        <end position="119"/>
    </location>
</feature>
<sequence length="119" mass="13355">MSEHDDAPPRRELNIRKPYFDLIATGIKTVEVRVGYPSMRKIQPGQQLDFVSGDQRLATRVLRMSEYASFEDMLKDEDPVAIGGDLGKNTDELLAVIRGIYPPEKENLGVLAIAVEVIR</sequence>